<dbReference type="OrthoDB" id="10029128at2759"/>
<feature type="coiled-coil region" evidence="1">
    <location>
        <begin position="126"/>
        <end position="153"/>
    </location>
</feature>
<accession>A0A9Q0NFP0</accession>
<evidence type="ECO:0000313" key="3">
    <source>
        <dbReference type="Proteomes" id="UP001151699"/>
    </source>
</evidence>
<organism evidence="2 3">
    <name type="scientific">Pseudolycoriella hygida</name>
    <dbReference type="NCBI Taxonomy" id="35572"/>
    <lineage>
        <taxon>Eukaryota</taxon>
        <taxon>Metazoa</taxon>
        <taxon>Ecdysozoa</taxon>
        <taxon>Arthropoda</taxon>
        <taxon>Hexapoda</taxon>
        <taxon>Insecta</taxon>
        <taxon>Pterygota</taxon>
        <taxon>Neoptera</taxon>
        <taxon>Endopterygota</taxon>
        <taxon>Diptera</taxon>
        <taxon>Nematocera</taxon>
        <taxon>Sciaroidea</taxon>
        <taxon>Sciaridae</taxon>
        <taxon>Pseudolycoriella</taxon>
    </lineage>
</organism>
<gene>
    <name evidence="2" type="primary">TFAP4</name>
    <name evidence="2" type="ORF">Bhyg_04033</name>
</gene>
<dbReference type="EMBL" id="WJQU01000001">
    <property type="protein sequence ID" value="KAJ6648801.1"/>
    <property type="molecule type" value="Genomic_DNA"/>
</dbReference>
<dbReference type="AlphaFoldDB" id="A0A9Q0NFP0"/>
<name>A0A9Q0NFP0_9DIPT</name>
<keyword evidence="1" id="KW-0175">Coiled coil</keyword>
<comment type="caution">
    <text evidence="2">The sequence shown here is derived from an EMBL/GenBank/DDBJ whole genome shotgun (WGS) entry which is preliminary data.</text>
</comment>
<sequence>MHTFGQHQKWQHLSTTYICIYKILYPPLNKDILPAAILQQTAQYIIELEREKTLLLSQNCQLKRLVDQQETSEIHIKKRKMDPVFTLQTISDSSDEGLGSMSPEPITLLTTTNGKTTTLTATPKEIVELKNLLEAERRQKNALEDRLRQIELQIFPERSRDVAVTYQHQEVIEHTDNVREEDVTVSIIQDPLGKIRDMESISVVSMESLPTIGQTQVVVCSHGDDDLVDEDSRTASPCDIEIEDNLVQIKQESAAIASRPNTPIEHSHNKRVQPILEAAIKAEPKVEVERINAPTSAGLIIVNEEIKSNSTTQNNIATTNKKAINSLPIW</sequence>
<reference evidence="2" key="1">
    <citation type="submission" date="2022-07" db="EMBL/GenBank/DDBJ databases">
        <authorList>
            <person name="Trinca V."/>
            <person name="Uliana J.V.C."/>
            <person name="Torres T.T."/>
            <person name="Ward R.J."/>
            <person name="Monesi N."/>
        </authorList>
    </citation>
    <scope>NUCLEOTIDE SEQUENCE</scope>
    <source>
        <strain evidence="2">HSMRA1968</strain>
        <tissue evidence="2">Whole embryos</tissue>
    </source>
</reference>
<evidence type="ECO:0000313" key="2">
    <source>
        <dbReference type="EMBL" id="KAJ6648801.1"/>
    </source>
</evidence>
<keyword evidence="3" id="KW-1185">Reference proteome</keyword>
<proteinExistence type="predicted"/>
<protein>
    <submittedName>
        <fullName evidence="2">Transcription factor AP-4</fullName>
    </submittedName>
</protein>
<evidence type="ECO:0000256" key="1">
    <source>
        <dbReference type="SAM" id="Coils"/>
    </source>
</evidence>
<dbReference type="Proteomes" id="UP001151699">
    <property type="component" value="Chromosome A"/>
</dbReference>